<organism evidence="5 6">
    <name type="scientific">Acinetobacter beijerinckii ANC 3835</name>
    <dbReference type="NCBI Taxonomy" id="1217649"/>
    <lineage>
        <taxon>Bacteria</taxon>
        <taxon>Pseudomonadati</taxon>
        <taxon>Pseudomonadota</taxon>
        <taxon>Gammaproteobacteria</taxon>
        <taxon>Moraxellales</taxon>
        <taxon>Moraxellaceae</taxon>
        <taxon>Acinetobacter</taxon>
    </lineage>
</organism>
<dbReference type="SMART" id="SM00342">
    <property type="entry name" value="HTH_ARAC"/>
    <property type="match status" value="1"/>
</dbReference>
<dbReference type="PANTHER" id="PTHR47894">
    <property type="entry name" value="HTH-TYPE TRANSCRIPTIONAL REGULATOR GADX"/>
    <property type="match status" value="1"/>
</dbReference>
<dbReference type="Proteomes" id="UP000018417">
    <property type="component" value="Unassembled WGS sequence"/>
</dbReference>
<comment type="caution">
    <text evidence="5">The sequence shown here is derived from an EMBL/GenBank/DDBJ whole genome shotgun (WGS) entry which is preliminary data.</text>
</comment>
<sequence>MRYPTGLKELLFGGQNGLMPKHSIYKNDQQQFIPPTILASLIHYAEQQHWEYAVWFQDSGLDITQIQQTQGVVRFPQLCDVVRQAIAAYQQPDLGLKLGSSEGLISMGILGFAMQSCKTVADALDIALRYHRISGSVLNISFSLQTDICELEVTESHPCADLKAFFYDELFSSIITCLNAMLGDHDDVISLELSYLPSEYQQQYNDFFGCPVQFNRDKNIMRFSSSLLQRSLKNYSPANYATAIQICEQTLKEIDQLNQVGYVHLLNHLIEQHLPERFEMQQAAEHLRISERHLRRQLLLEGLSFQQIRQNVLERKAKQLLGQNLSMSEISLQLGFSELREFRRAFKRWTGQAPSIYKQEAHLN</sequence>
<dbReference type="Gene3D" id="1.10.10.60">
    <property type="entry name" value="Homeodomain-like"/>
    <property type="match status" value="1"/>
</dbReference>
<dbReference type="PATRIC" id="fig|1217649.3.peg.3023"/>
<evidence type="ECO:0000313" key="5">
    <source>
        <dbReference type="EMBL" id="ENW02598.1"/>
    </source>
</evidence>
<dbReference type="Pfam" id="PF12833">
    <property type="entry name" value="HTH_18"/>
    <property type="match status" value="1"/>
</dbReference>
<dbReference type="HOGENOM" id="CLU_047522_3_2_6"/>
<dbReference type="SUPFAM" id="SSF46689">
    <property type="entry name" value="Homeodomain-like"/>
    <property type="match status" value="1"/>
</dbReference>
<keyword evidence="2" id="KW-0238">DNA-binding</keyword>
<evidence type="ECO:0000313" key="6">
    <source>
        <dbReference type="Proteomes" id="UP000018417"/>
    </source>
</evidence>
<evidence type="ECO:0000256" key="1">
    <source>
        <dbReference type="ARBA" id="ARBA00023015"/>
    </source>
</evidence>
<reference evidence="5 6" key="1">
    <citation type="submission" date="2013-02" db="EMBL/GenBank/DDBJ databases">
        <title>The Genome Sequence of Acinetobacter beijerinckii ANC 3835.</title>
        <authorList>
            <consortium name="The Broad Institute Genome Sequencing Platform"/>
            <consortium name="The Broad Institute Genome Sequencing Center for Infectious Disease"/>
            <person name="Cerqueira G."/>
            <person name="Feldgarden M."/>
            <person name="Courvalin P."/>
            <person name="Perichon B."/>
            <person name="Grillot-Courvalin C."/>
            <person name="Clermont D."/>
            <person name="Rocha E."/>
            <person name="Yoon E.-J."/>
            <person name="Nemec A."/>
            <person name="Walker B."/>
            <person name="Young S.K."/>
            <person name="Zeng Q."/>
            <person name="Gargeya S."/>
            <person name="Fitzgerald M."/>
            <person name="Haas B."/>
            <person name="Abouelleil A."/>
            <person name="Alvarado L."/>
            <person name="Arachchi H.M."/>
            <person name="Berlin A.M."/>
            <person name="Chapman S.B."/>
            <person name="Dewar J."/>
            <person name="Goldberg J."/>
            <person name="Griggs A."/>
            <person name="Gujja S."/>
            <person name="Hansen M."/>
            <person name="Howarth C."/>
            <person name="Imamovic A."/>
            <person name="Larimer J."/>
            <person name="McCowan C."/>
            <person name="Murphy C."/>
            <person name="Neiman D."/>
            <person name="Pearson M."/>
            <person name="Priest M."/>
            <person name="Roberts A."/>
            <person name="Saif S."/>
            <person name="Shea T."/>
            <person name="Sisk P."/>
            <person name="Sykes S."/>
            <person name="Wortman J."/>
            <person name="Nusbaum C."/>
            <person name="Birren B."/>
        </authorList>
    </citation>
    <scope>NUCLEOTIDE SEQUENCE [LARGE SCALE GENOMIC DNA]</scope>
    <source>
        <strain evidence="5 6">ANC 3835</strain>
    </source>
</reference>
<keyword evidence="1" id="KW-0805">Transcription regulation</keyword>
<dbReference type="InterPro" id="IPR009057">
    <property type="entry name" value="Homeodomain-like_sf"/>
</dbReference>
<name>N9DWM1_9GAMM</name>
<evidence type="ECO:0000259" key="4">
    <source>
        <dbReference type="PROSITE" id="PS01124"/>
    </source>
</evidence>
<accession>N9DWM1</accession>
<dbReference type="GO" id="GO:0005829">
    <property type="term" value="C:cytosol"/>
    <property type="evidence" value="ECO:0007669"/>
    <property type="project" value="TreeGrafter"/>
</dbReference>
<dbReference type="RefSeq" id="WP_005056291.1">
    <property type="nucleotide sequence ID" value="NZ_KB849762.1"/>
</dbReference>
<dbReference type="PROSITE" id="PS01124">
    <property type="entry name" value="HTH_ARAC_FAMILY_2"/>
    <property type="match status" value="1"/>
</dbReference>
<dbReference type="InterPro" id="IPR018060">
    <property type="entry name" value="HTH_AraC"/>
</dbReference>
<keyword evidence="3" id="KW-0804">Transcription</keyword>
<proteinExistence type="predicted"/>
<dbReference type="OrthoDB" id="5582699at2"/>
<evidence type="ECO:0000256" key="2">
    <source>
        <dbReference type="ARBA" id="ARBA00023125"/>
    </source>
</evidence>
<dbReference type="InterPro" id="IPR032687">
    <property type="entry name" value="AraC-type_N"/>
</dbReference>
<dbReference type="PANTHER" id="PTHR47894:SF1">
    <property type="entry name" value="HTH-TYPE TRANSCRIPTIONAL REGULATOR VQSM"/>
    <property type="match status" value="1"/>
</dbReference>
<evidence type="ECO:0000256" key="3">
    <source>
        <dbReference type="ARBA" id="ARBA00023163"/>
    </source>
</evidence>
<dbReference type="GO" id="GO:0000976">
    <property type="term" value="F:transcription cis-regulatory region binding"/>
    <property type="evidence" value="ECO:0007669"/>
    <property type="project" value="TreeGrafter"/>
</dbReference>
<feature type="domain" description="HTH araC/xylS-type" evidence="4">
    <location>
        <begin position="264"/>
        <end position="360"/>
    </location>
</feature>
<dbReference type="AlphaFoldDB" id="N9DWM1"/>
<dbReference type="GO" id="GO:0003700">
    <property type="term" value="F:DNA-binding transcription factor activity"/>
    <property type="evidence" value="ECO:0007669"/>
    <property type="project" value="InterPro"/>
</dbReference>
<protein>
    <recommendedName>
        <fullName evidence="4">HTH araC/xylS-type domain-containing protein</fullName>
    </recommendedName>
</protein>
<dbReference type="Pfam" id="PF12625">
    <property type="entry name" value="Arabinose_bd"/>
    <property type="match status" value="1"/>
</dbReference>
<dbReference type="EMBL" id="APQK01000018">
    <property type="protein sequence ID" value="ENW02598.1"/>
    <property type="molecule type" value="Genomic_DNA"/>
</dbReference>
<gene>
    <name evidence="5" type="ORF">F934_03105</name>
</gene>